<reference evidence="1 2" key="1">
    <citation type="submission" date="2016-07" db="EMBL/GenBank/DDBJ databases">
        <title>Pervasive Adenine N6-methylation of Active Genes in Fungi.</title>
        <authorList>
            <consortium name="DOE Joint Genome Institute"/>
            <person name="Mondo S.J."/>
            <person name="Dannebaum R.O."/>
            <person name="Kuo R.C."/>
            <person name="Labutti K."/>
            <person name="Haridas S."/>
            <person name="Kuo A."/>
            <person name="Salamov A."/>
            <person name="Ahrendt S.R."/>
            <person name="Lipzen A."/>
            <person name="Sullivan W."/>
            <person name="Andreopoulos W.B."/>
            <person name="Clum A."/>
            <person name="Lindquist E."/>
            <person name="Daum C."/>
            <person name="Ramamoorthy G.K."/>
            <person name="Gryganskyi A."/>
            <person name="Culley D."/>
            <person name="Magnuson J.K."/>
            <person name="James T.Y."/>
            <person name="O'Malley M.A."/>
            <person name="Stajich J.E."/>
            <person name="Spatafora J.W."/>
            <person name="Visel A."/>
            <person name="Grigoriev I.V."/>
        </authorList>
    </citation>
    <scope>NUCLEOTIDE SEQUENCE [LARGE SCALE GENOMIC DNA]</scope>
    <source>
        <strain evidence="1 2">ATCC 12442</strain>
    </source>
</reference>
<keyword evidence="2" id="KW-1185">Reference proteome</keyword>
<dbReference type="GeneID" id="63804630"/>
<sequence>MAPLAQNLPHIVIELISRYSAVYDADKYNPMQKLSCSGLMLVLPLAGICRSWRYAILADLYQDVTWCQTGCLRCLKCSCCRRSMPRVFENALGLGLGDHIKSLNFHIQSADIFDGKALAQFGAVVSDDMILPNVKRLTLSLSIVSNNPTPAQKISYNNIGVFCSRLDRLLPNARLLELVCMDPRWPLPNHQPFAFLFNRLSSKVSGVSAELMSCNGISIAATCPVPLKSISIYNTNGTTSVGELIQCHSETLENISLTSWTIEPFRLMALKESGDVVVYPRVRVLKIFARYFASTDTINTGACAGTTLFPILEKFVCNGEYPYSDAIVFRGNERTLRETSMCIDENLFRVLESSGMHIVGRYPALDYVDFLDDYYFPEGLLSRYIQIVLAIGRKASVLRFNPRHTARFGDLQFTPGDLSQNMRILNLGSVKFTVPQTVGVLITLPQLHRLSISLERNAELCHTDNLHSYCVGKCDETDSDINEDESASDDLLHDTRKLVIETENSHVDFLQSHMGPICADLGSLAELQARFPSISLKLVNLRFERVEHFNFIELCRATVMFTQLCPGIRHVEFFSMQLHRHCTLMPGDIPKFEY</sequence>
<gene>
    <name evidence="1" type="ORF">DL89DRAFT_268629</name>
</gene>
<proteinExistence type="predicted"/>
<evidence type="ECO:0000313" key="2">
    <source>
        <dbReference type="Proteomes" id="UP000193922"/>
    </source>
</evidence>
<accession>A0A1Y1W4I8</accession>
<comment type="caution">
    <text evidence="1">The sequence shown here is derived from an EMBL/GenBank/DDBJ whole genome shotgun (WGS) entry which is preliminary data.</text>
</comment>
<protein>
    <submittedName>
        <fullName evidence="1">Uncharacterized protein</fullName>
    </submittedName>
</protein>
<dbReference type="AlphaFoldDB" id="A0A1Y1W4I8"/>
<dbReference type="OrthoDB" id="5578223at2759"/>
<dbReference type="Proteomes" id="UP000193922">
    <property type="component" value="Unassembled WGS sequence"/>
</dbReference>
<organism evidence="1 2">
    <name type="scientific">Linderina pennispora</name>
    <dbReference type="NCBI Taxonomy" id="61395"/>
    <lineage>
        <taxon>Eukaryota</taxon>
        <taxon>Fungi</taxon>
        <taxon>Fungi incertae sedis</taxon>
        <taxon>Zoopagomycota</taxon>
        <taxon>Kickxellomycotina</taxon>
        <taxon>Kickxellomycetes</taxon>
        <taxon>Kickxellales</taxon>
        <taxon>Kickxellaceae</taxon>
        <taxon>Linderina</taxon>
    </lineage>
</organism>
<dbReference type="EMBL" id="MCFD01000010">
    <property type="protein sequence ID" value="ORX68094.1"/>
    <property type="molecule type" value="Genomic_DNA"/>
</dbReference>
<name>A0A1Y1W4I8_9FUNG</name>
<evidence type="ECO:0000313" key="1">
    <source>
        <dbReference type="EMBL" id="ORX68094.1"/>
    </source>
</evidence>
<dbReference type="RefSeq" id="XP_040741908.1">
    <property type="nucleotide sequence ID" value="XM_040887982.1"/>
</dbReference>